<evidence type="ECO:0000259" key="12">
    <source>
        <dbReference type="Pfam" id="PF02709"/>
    </source>
</evidence>
<dbReference type="PANTHER" id="PTHR19300">
    <property type="entry name" value="BETA-1,4-GALACTOSYLTRANSFERASE"/>
    <property type="match status" value="1"/>
</dbReference>
<comment type="similarity">
    <text evidence="3 11">Belongs to the glycosyltransferase 7 family.</text>
</comment>
<dbReference type="SUPFAM" id="SSF53448">
    <property type="entry name" value="Nucleotide-diphospho-sugar transferases"/>
    <property type="match status" value="1"/>
</dbReference>
<evidence type="ECO:0000256" key="2">
    <source>
        <dbReference type="ARBA" id="ARBA00004922"/>
    </source>
</evidence>
<evidence type="ECO:0000256" key="11">
    <source>
        <dbReference type="RuleBase" id="RU368121"/>
    </source>
</evidence>
<evidence type="ECO:0000259" key="13">
    <source>
        <dbReference type="Pfam" id="PF13733"/>
    </source>
</evidence>
<dbReference type="AlphaFoldDB" id="A0A3S1C5Y3"/>
<dbReference type="GO" id="GO:0005975">
    <property type="term" value="P:carbohydrate metabolic process"/>
    <property type="evidence" value="ECO:0007669"/>
    <property type="project" value="InterPro"/>
</dbReference>
<dbReference type="Gene3D" id="3.90.550.10">
    <property type="entry name" value="Spore Coat Polysaccharide Biosynthesis Protein SpsA, Chain A"/>
    <property type="match status" value="1"/>
</dbReference>
<name>A0A3S1C5Y3_ELYCH</name>
<accession>A0A3S1C5Y3</accession>
<keyword evidence="4 11" id="KW-0328">Glycosyltransferase</keyword>
<evidence type="ECO:0000256" key="7">
    <source>
        <dbReference type="ARBA" id="ARBA00022968"/>
    </source>
</evidence>
<dbReference type="InterPro" id="IPR027995">
    <property type="entry name" value="Galactosyl_T_N"/>
</dbReference>
<evidence type="ECO:0000256" key="9">
    <source>
        <dbReference type="ARBA" id="ARBA00023136"/>
    </source>
</evidence>
<evidence type="ECO:0000256" key="4">
    <source>
        <dbReference type="ARBA" id="ARBA00022676"/>
    </source>
</evidence>
<reference evidence="14 15" key="1">
    <citation type="submission" date="2019-01" db="EMBL/GenBank/DDBJ databases">
        <title>A draft genome assembly of the solar-powered sea slug Elysia chlorotica.</title>
        <authorList>
            <person name="Cai H."/>
            <person name="Li Q."/>
            <person name="Fang X."/>
            <person name="Li J."/>
            <person name="Curtis N.E."/>
            <person name="Altenburger A."/>
            <person name="Shibata T."/>
            <person name="Feng M."/>
            <person name="Maeda T."/>
            <person name="Schwartz J.A."/>
            <person name="Shigenobu S."/>
            <person name="Lundholm N."/>
            <person name="Nishiyama T."/>
            <person name="Yang H."/>
            <person name="Hasebe M."/>
            <person name="Li S."/>
            <person name="Pierce S.K."/>
            <person name="Wang J."/>
        </authorList>
    </citation>
    <scope>NUCLEOTIDE SEQUENCE [LARGE SCALE GENOMIC DNA]</scope>
    <source>
        <strain evidence="14">EC2010</strain>
        <tissue evidence="14">Whole organism of an adult</tissue>
    </source>
</reference>
<dbReference type="Proteomes" id="UP000271974">
    <property type="component" value="Unassembled WGS sequence"/>
</dbReference>
<dbReference type="InterPro" id="IPR029044">
    <property type="entry name" value="Nucleotide-diphossugar_trans"/>
</dbReference>
<dbReference type="GO" id="GO:0008378">
    <property type="term" value="F:galactosyltransferase activity"/>
    <property type="evidence" value="ECO:0007669"/>
    <property type="project" value="TreeGrafter"/>
</dbReference>
<dbReference type="UniPathway" id="UPA00378"/>
<evidence type="ECO:0000313" key="15">
    <source>
        <dbReference type="Proteomes" id="UP000271974"/>
    </source>
</evidence>
<comment type="caution">
    <text evidence="14">The sequence shown here is derived from an EMBL/GenBank/DDBJ whole genome shotgun (WGS) entry which is preliminary data.</text>
</comment>
<comment type="subcellular location">
    <subcellularLocation>
        <location evidence="1">Membrane</location>
        <topology evidence="1">Single-pass type II membrane protein</topology>
    </subcellularLocation>
</comment>
<keyword evidence="10 11" id="KW-0325">Glycoprotein</keyword>
<evidence type="ECO:0000256" key="5">
    <source>
        <dbReference type="ARBA" id="ARBA00022679"/>
    </source>
</evidence>
<keyword evidence="9 11" id="KW-0472">Membrane</keyword>
<sequence length="411" mass="46851">MTRSSRATRRTWVLFFLIFVLSLMSTTFLFLPRLQPAASCTEASGLPRPNLRRSLHDPRELVHVELEAQPASLPVPDTIGQNDSPLAQDFFSLQSKPEDKVNSTQYSNLELFNKQKGLNGTLLTLVGRVDPPKEPMDIAQIVAMFSFMSGGHFVPKVAAPVEKVAILIPYRNRRKHLYTLLPVLIPLLMRQNAQFGIFVIELDAPTTFNKGALFNAGFLEIMKRDSYDCVILHDVDLLPLDDRNLYRCDKDHPTHFSANILHYSYFYNGLFGGVVGFTPRQFRAINGASNVYFGWGGEDDDLRDRALGKNFTIVRKPPEFAVYKMVHHTKRGYWKANPNRFRVFASRRARWDYDGLNSLRYTVTRAVSKRVVVWINIAINATQIVETVPADLRMSQEQDFVIDVKKGIINL</sequence>
<dbReference type="Pfam" id="PF02709">
    <property type="entry name" value="Glyco_transf_7C"/>
    <property type="match status" value="1"/>
</dbReference>
<dbReference type="PRINTS" id="PR02050">
    <property type="entry name" value="B14GALTRFASE"/>
</dbReference>
<evidence type="ECO:0000256" key="3">
    <source>
        <dbReference type="ARBA" id="ARBA00005735"/>
    </source>
</evidence>
<organism evidence="14 15">
    <name type="scientific">Elysia chlorotica</name>
    <name type="common">Eastern emerald elysia</name>
    <name type="synonym">Sea slug</name>
    <dbReference type="NCBI Taxonomy" id="188477"/>
    <lineage>
        <taxon>Eukaryota</taxon>
        <taxon>Metazoa</taxon>
        <taxon>Spiralia</taxon>
        <taxon>Lophotrochozoa</taxon>
        <taxon>Mollusca</taxon>
        <taxon>Gastropoda</taxon>
        <taxon>Heterobranchia</taxon>
        <taxon>Euthyneura</taxon>
        <taxon>Panpulmonata</taxon>
        <taxon>Sacoglossa</taxon>
        <taxon>Placobranchoidea</taxon>
        <taxon>Plakobranchidae</taxon>
        <taxon>Elysia</taxon>
    </lineage>
</organism>
<comment type="pathway">
    <text evidence="2 11">Protein modification; protein glycosylation.</text>
</comment>
<dbReference type="EC" id="2.4.1.-" evidence="11"/>
<keyword evidence="7 11" id="KW-0735">Signal-anchor</keyword>
<dbReference type="PANTHER" id="PTHR19300:SF57">
    <property type="entry name" value="BETA-1,4-N-ACETYLGALACTOSAMINYLTRANSFERASE"/>
    <property type="match status" value="1"/>
</dbReference>
<evidence type="ECO:0000256" key="10">
    <source>
        <dbReference type="ARBA" id="ARBA00023180"/>
    </source>
</evidence>
<dbReference type="InterPro" id="IPR027791">
    <property type="entry name" value="Galactosyl_T_C"/>
</dbReference>
<evidence type="ECO:0000256" key="6">
    <source>
        <dbReference type="ARBA" id="ARBA00022692"/>
    </source>
</evidence>
<feature type="domain" description="Galactosyltransferase N-terminal" evidence="13">
    <location>
        <begin position="137"/>
        <end position="249"/>
    </location>
</feature>
<gene>
    <name evidence="14" type="ORF">EGW08_008345</name>
</gene>
<dbReference type="EMBL" id="RQTK01000226">
    <property type="protein sequence ID" value="RUS83864.1"/>
    <property type="molecule type" value="Genomic_DNA"/>
</dbReference>
<keyword evidence="5 11" id="KW-0808">Transferase</keyword>
<proteinExistence type="inferred from homology"/>
<dbReference type="InterPro" id="IPR003859">
    <property type="entry name" value="Galactosyl_T"/>
</dbReference>
<comment type="function">
    <text evidence="11">Catalyses the transfer of galactose onto proteins or lipids.</text>
</comment>
<evidence type="ECO:0000313" key="14">
    <source>
        <dbReference type="EMBL" id="RUS83864.1"/>
    </source>
</evidence>
<feature type="transmembrane region" description="Helical" evidence="11">
    <location>
        <begin position="12"/>
        <end position="31"/>
    </location>
</feature>
<keyword evidence="15" id="KW-1185">Reference proteome</keyword>
<dbReference type="Pfam" id="PF13733">
    <property type="entry name" value="Glyco_transf_7N"/>
    <property type="match status" value="1"/>
</dbReference>
<protein>
    <recommendedName>
        <fullName evidence="11">Beta-1,4-galactosyltransferase</fullName>
        <ecNumber evidence="11">2.4.1.-</ecNumber>
    </recommendedName>
</protein>
<evidence type="ECO:0000256" key="1">
    <source>
        <dbReference type="ARBA" id="ARBA00004606"/>
    </source>
</evidence>
<keyword evidence="6 11" id="KW-0812">Transmembrane</keyword>
<feature type="domain" description="Galactosyltransferase C-terminal" evidence="12">
    <location>
        <begin position="255"/>
        <end position="329"/>
    </location>
</feature>
<evidence type="ECO:0000256" key="8">
    <source>
        <dbReference type="ARBA" id="ARBA00022989"/>
    </source>
</evidence>
<dbReference type="GO" id="GO:0005794">
    <property type="term" value="C:Golgi apparatus"/>
    <property type="evidence" value="ECO:0007669"/>
    <property type="project" value="TreeGrafter"/>
</dbReference>
<dbReference type="OrthoDB" id="10016069at2759"/>
<dbReference type="CDD" id="cd00899">
    <property type="entry name" value="b4GalT"/>
    <property type="match status" value="1"/>
</dbReference>
<keyword evidence="8 11" id="KW-1133">Transmembrane helix</keyword>
<dbReference type="GO" id="GO:0016020">
    <property type="term" value="C:membrane"/>
    <property type="evidence" value="ECO:0007669"/>
    <property type="project" value="UniProtKB-SubCell"/>
</dbReference>